<evidence type="ECO:0000256" key="1">
    <source>
        <dbReference type="SAM" id="SignalP"/>
    </source>
</evidence>
<feature type="chain" id="PRO_5020234526" evidence="1">
    <location>
        <begin position="27"/>
        <end position="437"/>
    </location>
</feature>
<feature type="domain" description="Gfo/Idh/MocA-like oxidoreductase N-terminal" evidence="2">
    <location>
        <begin position="40"/>
        <end position="162"/>
    </location>
</feature>
<feature type="signal peptide" evidence="1">
    <location>
        <begin position="1"/>
        <end position="26"/>
    </location>
</feature>
<accession>A0A4R3KN52</accession>
<dbReference type="InterPro" id="IPR050463">
    <property type="entry name" value="Gfo/Idh/MocA_oxidrdct_glycsds"/>
</dbReference>
<name>A0A4R3KN52_9SPHI</name>
<dbReference type="PANTHER" id="PTHR43818:SF5">
    <property type="entry name" value="OXIDOREDUCTASE FAMILY PROTEIN"/>
    <property type="match status" value="1"/>
</dbReference>
<dbReference type="SUPFAM" id="SSF55347">
    <property type="entry name" value="Glyceraldehyde-3-phosphate dehydrogenase-like, C-terminal domain"/>
    <property type="match status" value="1"/>
</dbReference>
<proteinExistence type="predicted"/>
<comment type="caution">
    <text evidence="4">The sequence shown here is derived from an EMBL/GenBank/DDBJ whole genome shotgun (WGS) entry which is preliminary data.</text>
</comment>
<dbReference type="InterPro" id="IPR036291">
    <property type="entry name" value="NAD(P)-bd_dom_sf"/>
</dbReference>
<dbReference type="Gene3D" id="3.30.360.10">
    <property type="entry name" value="Dihydrodipicolinate Reductase, domain 2"/>
    <property type="match status" value="1"/>
</dbReference>
<sequence length="437" mass="48703">MTVDRRSFIKMTSAIAAGGMMVPAFARGAGHLIAPSDRLNMALIGCRNMGWADLSGFLQHKEVRCLALCDIDKNVLASRAKELSELQGQKPDLYGDYRAVLDRKDIDAVIIGTPDHWHCLQFVDSCEAGKDIYVEKPISNSIAGCDAMVSAAEKYNTVIQVGQQQRSGKHWHEMIGYLRSGKLGNIGRVHIWANFNYAAIKSPVPDSGIPEGVDFNTWLGPAPGRTFNKQRFHGSWRMFWDYGGGLITDWGVHLLDMGLWGMDIKAMPQKILSSGGNYLYPEGAHETFDTLSVTYQFPDFMLEWENNAGVETGPYGRNYGVLFRGTNGTLVADRNNWAVYPEKEKIAELTVQADGRDHQNHIRNFLDHVKSRDRNTACTIENGSLCARYAHFGNIGARIGGAALTYDPKKGKFDVSAANKYLQPEYRSPWKFPGRGR</sequence>
<reference evidence="4 5" key="1">
    <citation type="submission" date="2019-03" db="EMBL/GenBank/DDBJ databases">
        <title>Genomic Encyclopedia of Type Strains, Phase IV (KMG-IV): sequencing the most valuable type-strain genomes for metagenomic binning, comparative biology and taxonomic classification.</title>
        <authorList>
            <person name="Goeker M."/>
        </authorList>
    </citation>
    <scope>NUCLEOTIDE SEQUENCE [LARGE SCALE GENOMIC DNA]</scope>
    <source>
        <strain evidence="4 5">DSM 21100</strain>
    </source>
</reference>
<dbReference type="InterPro" id="IPR006311">
    <property type="entry name" value="TAT_signal"/>
</dbReference>
<dbReference type="Pfam" id="PF19051">
    <property type="entry name" value="GFO_IDH_MocA_C2"/>
    <property type="match status" value="1"/>
</dbReference>
<protein>
    <submittedName>
        <fullName evidence="4">Putative dehydrogenase</fullName>
    </submittedName>
</protein>
<dbReference type="InterPro" id="IPR043906">
    <property type="entry name" value="Gfo/Idh/MocA_OxRdtase_bact_C"/>
</dbReference>
<gene>
    <name evidence="4" type="ORF">EDD80_11391</name>
</gene>
<dbReference type="GO" id="GO:0000166">
    <property type="term" value="F:nucleotide binding"/>
    <property type="evidence" value="ECO:0007669"/>
    <property type="project" value="InterPro"/>
</dbReference>
<organism evidence="4 5">
    <name type="scientific">Anseongella ginsenosidimutans</name>
    <dbReference type="NCBI Taxonomy" id="496056"/>
    <lineage>
        <taxon>Bacteria</taxon>
        <taxon>Pseudomonadati</taxon>
        <taxon>Bacteroidota</taxon>
        <taxon>Sphingobacteriia</taxon>
        <taxon>Sphingobacteriales</taxon>
        <taxon>Sphingobacteriaceae</taxon>
        <taxon>Anseongella</taxon>
    </lineage>
</organism>
<keyword evidence="1" id="KW-0732">Signal</keyword>
<dbReference type="EMBL" id="SMAD01000013">
    <property type="protein sequence ID" value="TCS85352.1"/>
    <property type="molecule type" value="Genomic_DNA"/>
</dbReference>
<dbReference type="Gene3D" id="3.40.50.720">
    <property type="entry name" value="NAD(P)-binding Rossmann-like Domain"/>
    <property type="match status" value="1"/>
</dbReference>
<evidence type="ECO:0000259" key="3">
    <source>
        <dbReference type="Pfam" id="PF19051"/>
    </source>
</evidence>
<dbReference type="AlphaFoldDB" id="A0A4R3KN52"/>
<dbReference type="RefSeq" id="WP_132130342.1">
    <property type="nucleotide sequence ID" value="NZ_CP042432.1"/>
</dbReference>
<dbReference type="InterPro" id="IPR000683">
    <property type="entry name" value="Gfo/Idh/MocA-like_OxRdtase_N"/>
</dbReference>
<evidence type="ECO:0000313" key="5">
    <source>
        <dbReference type="Proteomes" id="UP000295807"/>
    </source>
</evidence>
<dbReference type="SUPFAM" id="SSF51735">
    <property type="entry name" value="NAD(P)-binding Rossmann-fold domains"/>
    <property type="match status" value="1"/>
</dbReference>
<dbReference type="Pfam" id="PF01408">
    <property type="entry name" value="GFO_IDH_MocA"/>
    <property type="match status" value="1"/>
</dbReference>
<dbReference type="PANTHER" id="PTHR43818">
    <property type="entry name" value="BCDNA.GH03377"/>
    <property type="match status" value="1"/>
</dbReference>
<dbReference type="OrthoDB" id="9771072at2"/>
<evidence type="ECO:0000313" key="4">
    <source>
        <dbReference type="EMBL" id="TCS85352.1"/>
    </source>
</evidence>
<dbReference type="Proteomes" id="UP000295807">
    <property type="component" value="Unassembled WGS sequence"/>
</dbReference>
<evidence type="ECO:0000259" key="2">
    <source>
        <dbReference type="Pfam" id="PF01408"/>
    </source>
</evidence>
<keyword evidence="5" id="KW-1185">Reference proteome</keyword>
<feature type="domain" description="Gfo/Idh/MocA-like oxidoreductase bacterial type C-terminal" evidence="3">
    <location>
        <begin position="201"/>
        <end position="431"/>
    </location>
</feature>
<dbReference type="PROSITE" id="PS51318">
    <property type="entry name" value="TAT"/>
    <property type="match status" value="1"/>
</dbReference>